<comment type="similarity">
    <text evidence="3">Belongs to the PTH2 family.</text>
</comment>
<dbReference type="Pfam" id="PF01981">
    <property type="entry name" value="PTH2"/>
    <property type="match status" value="1"/>
</dbReference>
<protein>
    <recommendedName>
        <fullName evidence="1">peptidyl-tRNA hydrolase</fullName>
        <ecNumber evidence="1">3.1.1.29</ecNumber>
    </recommendedName>
</protein>
<dbReference type="GO" id="GO:0005829">
    <property type="term" value="C:cytosol"/>
    <property type="evidence" value="ECO:0007669"/>
    <property type="project" value="TreeGrafter"/>
</dbReference>
<dbReference type="PANTHER" id="PTHR12649">
    <property type="entry name" value="PEPTIDYL-TRNA HYDROLASE 2"/>
    <property type="match status" value="1"/>
</dbReference>
<reference evidence="7 8" key="1">
    <citation type="journal article" date="2016" name="Fungal Biol.">
        <title>The genome of Xylona heveae provides a window into fungal endophytism.</title>
        <authorList>
            <person name="Gazis R."/>
            <person name="Kuo A."/>
            <person name="Riley R."/>
            <person name="LaButti K."/>
            <person name="Lipzen A."/>
            <person name="Lin J."/>
            <person name="Amirebrahimi M."/>
            <person name="Hesse C.N."/>
            <person name="Spatafora J.W."/>
            <person name="Henrissat B."/>
            <person name="Hainaut M."/>
            <person name="Grigoriev I.V."/>
            <person name="Hibbett D.S."/>
        </authorList>
    </citation>
    <scope>NUCLEOTIDE SEQUENCE [LARGE SCALE GENOMIC DNA]</scope>
    <source>
        <strain evidence="7 8">TC161</strain>
    </source>
</reference>
<feature type="region of interest" description="Disordered" evidence="5">
    <location>
        <begin position="45"/>
        <end position="75"/>
    </location>
</feature>
<feature type="transmembrane region" description="Helical" evidence="6">
    <location>
        <begin position="12"/>
        <end position="39"/>
    </location>
</feature>
<evidence type="ECO:0000313" key="8">
    <source>
        <dbReference type="Proteomes" id="UP000076632"/>
    </source>
</evidence>
<keyword evidence="6" id="KW-1133">Transmembrane helix</keyword>
<evidence type="ECO:0000256" key="5">
    <source>
        <dbReference type="SAM" id="MobiDB-lite"/>
    </source>
</evidence>
<evidence type="ECO:0000256" key="2">
    <source>
        <dbReference type="ARBA" id="ARBA00022801"/>
    </source>
</evidence>
<dbReference type="STRING" id="1328760.A0A165A4L6"/>
<proteinExistence type="inferred from homology"/>
<dbReference type="OMA" id="RMDLGMT"/>
<evidence type="ECO:0000256" key="3">
    <source>
        <dbReference type="ARBA" id="ARBA00038050"/>
    </source>
</evidence>
<dbReference type="RefSeq" id="XP_018185496.1">
    <property type="nucleotide sequence ID" value="XM_018335443.1"/>
</dbReference>
<dbReference type="InterPro" id="IPR023476">
    <property type="entry name" value="Pep_tRNA_hydro_II_dom_sf"/>
</dbReference>
<feature type="compositionally biased region" description="Acidic residues" evidence="5">
    <location>
        <begin position="53"/>
        <end position="72"/>
    </location>
</feature>
<dbReference type="Gene3D" id="3.40.1490.10">
    <property type="entry name" value="Bit1"/>
    <property type="match status" value="1"/>
</dbReference>
<dbReference type="GeneID" id="28900580"/>
<evidence type="ECO:0000313" key="7">
    <source>
        <dbReference type="EMBL" id="KZF19941.1"/>
    </source>
</evidence>
<keyword evidence="8" id="KW-1185">Reference proteome</keyword>
<evidence type="ECO:0000256" key="4">
    <source>
        <dbReference type="ARBA" id="ARBA00048707"/>
    </source>
</evidence>
<accession>A0A165A4L6</accession>
<dbReference type="AlphaFoldDB" id="A0A165A4L6"/>
<dbReference type="CDD" id="cd02430">
    <property type="entry name" value="PTH2"/>
    <property type="match status" value="1"/>
</dbReference>
<comment type="catalytic activity">
    <reaction evidence="4">
        <text>an N-acyl-L-alpha-aminoacyl-tRNA + H2O = an N-acyl-L-amino acid + a tRNA + H(+)</text>
        <dbReference type="Rhea" id="RHEA:54448"/>
        <dbReference type="Rhea" id="RHEA-COMP:10123"/>
        <dbReference type="Rhea" id="RHEA-COMP:13883"/>
        <dbReference type="ChEBI" id="CHEBI:15377"/>
        <dbReference type="ChEBI" id="CHEBI:15378"/>
        <dbReference type="ChEBI" id="CHEBI:59874"/>
        <dbReference type="ChEBI" id="CHEBI:78442"/>
        <dbReference type="ChEBI" id="CHEBI:138191"/>
        <dbReference type="EC" id="3.1.1.29"/>
    </reaction>
</comment>
<keyword evidence="2" id="KW-0378">Hydrolase</keyword>
<evidence type="ECO:0000256" key="1">
    <source>
        <dbReference type="ARBA" id="ARBA00013260"/>
    </source>
</evidence>
<dbReference type="SUPFAM" id="SSF102462">
    <property type="entry name" value="Peptidyl-tRNA hydrolase II"/>
    <property type="match status" value="1"/>
</dbReference>
<dbReference type="OrthoDB" id="1733656at2759"/>
<keyword evidence="6" id="KW-0472">Membrane</keyword>
<dbReference type="EC" id="3.1.1.29" evidence="1"/>
<gene>
    <name evidence="7" type="ORF">L228DRAFT_270708</name>
</gene>
<dbReference type="InParanoid" id="A0A165A4L6"/>
<organism evidence="7 8">
    <name type="scientific">Xylona heveae (strain CBS 132557 / TC161)</name>
    <dbReference type="NCBI Taxonomy" id="1328760"/>
    <lineage>
        <taxon>Eukaryota</taxon>
        <taxon>Fungi</taxon>
        <taxon>Dikarya</taxon>
        <taxon>Ascomycota</taxon>
        <taxon>Pezizomycotina</taxon>
        <taxon>Xylonomycetes</taxon>
        <taxon>Xylonales</taxon>
        <taxon>Xylonaceae</taxon>
        <taxon>Xylona</taxon>
    </lineage>
</organism>
<sequence length="200" mass="21332">MASLENRPLPSLTAVAIATAIVAGLGGYFVGQASSLGLFQGSRHTKAAKEPVDSDEEEIEESSDEEELDDNGDIQNFTSSKEECKLVLVVRTDLGMTKGKIAAQCSHATLACYKYFLRRAPNSPILQRWERLGQAKVAVQVKSEEELELLQAQAISLGLCAQVIHDAGRTQIASGSATVLGVGPGPKSEVDKVTGHLKLL</sequence>
<dbReference type="FunCoup" id="A0A165A4L6">
    <property type="interactions" value="958"/>
</dbReference>
<dbReference type="PANTHER" id="PTHR12649:SF11">
    <property type="entry name" value="PEPTIDYL-TRNA HYDROLASE 2, MITOCHONDRIAL"/>
    <property type="match status" value="1"/>
</dbReference>
<dbReference type="Proteomes" id="UP000076632">
    <property type="component" value="Unassembled WGS sequence"/>
</dbReference>
<evidence type="ECO:0000256" key="6">
    <source>
        <dbReference type="SAM" id="Phobius"/>
    </source>
</evidence>
<dbReference type="FunFam" id="3.40.1490.10:FF:000001">
    <property type="entry name" value="Peptidyl-tRNA hydrolase 2"/>
    <property type="match status" value="1"/>
</dbReference>
<dbReference type="NCBIfam" id="TIGR00283">
    <property type="entry name" value="arch_pth2"/>
    <property type="match status" value="1"/>
</dbReference>
<dbReference type="InterPro" id="IPR002833">
    <property type="entry name" value="PTH2"/>
</dbReference>
<dbReference type="GO" id="GO:0004045">
    <property type="term" value="F:peptidyl-tRNA hydrolase activity"/>
    <property type="evidence" value="ECO:0007669"/>
    <property type="project" value="UniProtKB-EC"/>
</dbReference>
<name>A0A165A4L6_XYLHT</name>
<dbReference type="EMBL" id="KV407464">
    <property type="protein sequence ID" value="KZF19941.1"/>
    <property type="molecule type" value="Genomic_DNA"/>
</dbReference>
<keyword evidence="6" id="KW-0812">Transmembrane</keyword>